<keyword evidence="2" id="KW-1185">Reference proteome</keyword>
<evidence type="ECO:0000313" key="2">
    <source>
        <dbReference type="Proteomes" id="UP001070176"/>
    </source>
</evidence>
<accession>A0ABT3Y7G4</accession>
<dbReference type="RefSeq" id="WP_267282564.1">
    <property type="nucleotide sequence ID" value="NZ_JAOVZV010000021.1"/>
</dbReference>
<organism evidence="1 2">
    <name type="scientific">Chryseobacterium luquanense</name>
    <dbReference type="NCBI Taxonomy" id="2983766"/>
    <lineage>
        <taxon>Bacteria</taxon>
        <taxon>Pseudomonadati</taxon>
        <taxon>Bacteroidota</taxon>
        <taxon>Flavobacteriia</taxon>
        <taxon>Flavobacteriales</taxon>
        <taxon>Weeksellaceae</taxon>
        <taxon>Chryseobacterium group</taxon>
        <taxon>Chryseobacterium</taxon>
    </lineage>
</organism>
<evidence type="ECO:0000313" key="1">
    <source>
        <dbReference type="EMBL" id="MCX8534110.1"/>
    </source>
</evidence>
<protein>
    <recommendedName>
        <fullName evidence="3">DUF4369 domain-containing protein</fullName>
    </recommendedName>
</protein>
<proteinExistence type="predicted"/>
<gene>
    <name evidence="1" type="ORF">OEA66_17315</name>
</gene>
<evidence type="ECO:0008006" key="3">
    <source>
        <dbReference type="Google" id="ProtNLM"/>
    </source>
</evidence>
<name>A0ABT3Y7G4_9FLAO</name>
<reference evidence="1" key="1">
    <citation type="submission" date="2022-10" db="EMBL/GenBank/DDBJ databases">
        <title>Chryseobacterium sp. nov., a novel bacterial species.</title>
        <authorList>
            <person name="Cao Y."/>
        </authorList>
    </citation>
    <scope>NUCLEOTIDE SEQUENCE</scope>
    <source>
        <strain evidence="1">KC 927</strain>
    </source>
</reference>
<comment type="caution">
    <text evidence="1">The sequence shown here is derived from an EMBL/GenBank/DDBJ whole genome shotgun (WGS) entry which is preliminary data.</text>
</comment>
<dbReference type="EMBL" id="JAOVZV010000021">
    <property type="protein sequence ID" value="MCX8534110.1"/>
    <property type="molecule type" value="Genomic_DNA"/>
</dbReference>
<sequence>MKKILLLGIVLISQLLFSQVIIKVKINKDHKYKIYSNESLRLVLDKTDSSFTFVSLPPLDGGDLKVYTVSEGKYTIYNNILILFSQNKNNFESNLFDNITGLQFIIKGKKIVPKSDGYYPFAEELNKSKLSKYKSLFDIKN</sequence>
<dbReference type="Proteomes" id="UP001070176">
    <property type="component" value="Unassembled WGS sequence"/>
</dbReference>